<sequence>MRFDKLDLNLLVALDALISEQSVTEASRRLYLSQPAVTSALNRLRQYFGDDLLVLEGRQMRLTYKAEELAAPVRQALELIRSEITQPGQFDPKESSRKFVIIASDYIHTILLAQVIAQAAREAPRVMFEIIRPSTDATERFERAEADLMLTVEPFSLAQHPSVPLFQDEHVLISWAGSSHGDAISTEEFLAAGHVAASFGRDRRQALSELSLEKFREQRRIELIVPSFSALAQSVVGTDRLATMHRKLAEHFVPFYPIRIHSLPVPIAPIQQVMNWHRLRNRDAGMQWLKNMIAACSADKFGQPINDTDG</sequence>
<dbReference type="SUPFAM" id="SSF53850">
    <property type="entry name" value="Periplasmic binding protein-like II"/>
    <property type="match status" value="1"/>
</dbReference>
<dbReference type="Pfam" id="PF03466">
    <property type="entry name" value="LysR_substrate"/>
    <property type="match status" value="1"/>
</dbReference>
<evidence type="ECO:0000256" key="4">
    <source>
        <dbReference type="ARBA" id="ARBA00023163"/>
    </source>
</evidence>
<protein>
    <submittedName>
        <fullName evidence="6">LysR family transcriptional regulator</fullName>
    </submittedName>
</protein>
<dbReference type="Proteomes" id="UP001218231">
    <property type="component" value="Plasmid unnamed1"/>
</dbReference>
<evidence type="ECO:0000256" key="1">
    <source>
        <dbReference type="ARBA" id="ARBA00009437"/>
    </source>
</evidence>
<dbReference type="PANTHER" id="PTHR30118:SF6">
    <property type="entry name" value="HTH-TYPE TRANSCRIPTIONAL REGULATOR LEUO"/>
    <property type="match status" value="1"/>
</dbReference>
<keyword evidence="2" id="KW-0805">Transcription regulation</keyword>
<evidence type="ECO:0000313" key="6">
    <source>
        <dbReference type="EMBL" id="WCT79197.1"/>
    </source>
</evidence>
<organism evidence="6 7">
    <name type="scientific">Novosphingobium humi</name>
    <dbReference type="NCBI Taxonomy" id="2282397"/>
    <lineage>
        <taxon>Bacteria</taxon>
        <taxon>Pseudomonadati</taxon>
        <taxon>Pseudomonadota</taxon>
        <taxon>Alphaproteobacteria</taxon>
        <taxon>Sphingomonadales</taxon>
        <taxon>Sphingomonadaceae</taxon>
        <taxon>Novosphingobium</taxon>
    </lineage>
</organism>
<name>A0ABY7U2T1_9SPHN</name>
<comment type="similarity">
    <text evidence="1">Belongs to the LysR transcriptional regulatory family.</text>
</comment>
<dbReference type="Gene3D" id="1.10.10.10">
    <property type="entry name" value="Winged helix-like DNA-binding domain superfamily/Winged helix DNA-binding domain"/>
    <property type="match status" value="1"/>
</dbReference>
<dbReference type="Pfam" id="PF00126">
    <property type="entry name" value="HTH_1"/>
    <property type="match status" value="1"/>
</dbReference>
<reference evidence="6 7" key="1">
    <citation type="submission" date="2023-02" db="EMBL/GenBank/DDBJ databases">
        <title>Genome sequence of Novosphingobium humi KACC 19094.</title>
        <authorList>
            <person name="Kim S."/>
            <person name="Heo J."/>
            <person name="Kwon S.-W."/>
        </authorList>
    </citation>
    <scope>NUCLEOTIDE SEQUENCE [LARGE SCALE GENOMIC DNA]</scope>
    <source>
        <strain evidence="6 7">KACC 19094</strain>
        <plasmid evidence="6 7">unnamed1</plasmid>
    </source>
</reference>
<dbReference type="Gene3D" id="3.40.190.10">
    <property type="entry name" value="Periplasmic binding protein-like II"/>
    <property type="match status" value="2"/>
</dbReference>
<keyword evidence="4" id="KW-0804">Transcription</keyword>
<proteinExistence type="inferred from homology"/>
<keyword evidence="3" id="KW-0238">DNA-binding</keyword>
<dbReference type="PROSITE" id="PS50931">
    <property type="entry name" value="HTH_LYSR"/>
    <property type="match status" value="1"/>
</dbReference>
<evidence type="ECO:0000256" key="3">
    <source>
        <dbReference type="ARBA" id="ARBA00023125"/>
    </source>
</evidence>
<evidence type="ECO:0000256" key="2">
    <source>
        <dbReference type="ARBA" id="ARBA00023015"/>
    </source>
</evidence>
<keyword evidence="6" id="KW-0614">Plasmid</keyword>
<feature type="domain" description="HTH lysR-type" evidence="5">
    <location>
        <begin position="6"/>
        <end position="63"/>
    </location>
</feature>
<dbReference type="InterPro" id="IPR005119">
    <property type="entry name" value="LysR_subst-bd"/>
</dbReference>
<dbReference type="InterPro" id="IPR000847">
    <property type="entry name" value="LysR_HTH_N"/>
</dbReference>
<dbReference type="InterPro" id="IPR036390">
    <property type="entry name" value="WH_DNA-bd_sf"/>
</dbReference>
<dbReference type="PANTHER" id="PTHR30118">
    <property type="entry name" value="HTH-TYPE TRANSCRIPTIONAL REGULATOR LEUO-RELATED"/>
    <property type="match status" value="1"/>
</dbReference>
<gene>
    <name evidence="6" type="ORF">PQ457_19525</name>
</gene>
<geneLocation type="plasmid" evidence="6 7">
    <name>unnamed1</name>
</geneLocation>
<dbReference type="InterPro" id="IPR036388">
    <property type="entry name" value="WH-like_DNA-bd_sf"/>
</dbReference>
<dbReference type="SUPFAM" id="SSF46785">
    <property type="entry name" value="Winged helix' DNA-binding domain"/>
    <property type="match status" value="1"/>
</dbReference>
<accession>A0ABY7U2T1</accession>
<evidence type="ECO:0000259" key="5">
    <source>
        <dbReference type="PROSITE" id="PS50931"/>
    </source>
</evidence>
<dbReference type="EMBL" id="CP117418">
    <property type="protein sequence ID" value="WCT79197.1"/>
    <property type="molecule type" value="Genomic_DNA"/>
</dbReference>
<dbReference type="RefSeq" id="WP_273619476.1">
    <property type="nucleotide sequence ID" value="NZ_CP117418.1"/>
</dbReference>
<dbReference type="InterPro" id="IPR050389">
    <property type="entry name" value="LysR-type_TF"/>
</dbReference>
<evidence type="ECO:0000313" key="7">
    <source>
        <dbReference type="Proteomes" id="UP001218231"/>
    </source>
</evidence>
<dbReference type="PRINTS" id="PR00039">
    <property type="entry name" value="HTHLYSR"/>
</dbReference>
<keyword evidence="7" id="KW-1185">Reference proteome</keyword>